<feature type="domain" description="Anthranilate synthase component I N-terminal" evidence="1">
    <location>
        <begin position="14"/>
        <end position="135"/>
    </location>
</feature>
<gene>
    <name evidence="2" type="ORF">NHP190012_02510</name>
</gene>
<dbReference type="SUPFAM" id="SSF56322">
    <property type="entry name" value="ADC synthase"/>
    <property type="match status" value="1"/>
</dbReference>
<dbReference type="EMBL" id="AP024819">
    <property type="protein sequence ID" value="BCZ18609.1"/>
    <property type="molecule type" value="Genomic_DNA"/>
</dbReference>
<evidence type="ECO:0000313" key="3">
    <source>
        <dbReference type="Proteomes" id="UP000826146"/>
    </source>
</evidence>
<evidence type="ECO:0000313" key="2">
    <source>
        <dbReference type="EMBL" id="BCZ18609.1"/>
    </source>
</evidence>
<dbReference type="Gene3D" id="3.60.120.10">
    <property type="entry name" value="Anthranilate synthase"/>
    <property type="match status" value="1"/>
</dbReference>
<dbReference type="Pfam" id="PF04715">
    <property type="entry name" value="Anth_synt_I_N"/>
    <property type="match status" value="1"/>
</dbReference>
<proteinExistence type="predicted"/>
<accession>A0ABN6I4W1</accession>
<dbReference type="InterPro" id="IPR006805">
    <property type="entry name" value="Anth_synth_I_N"/>
</dbReference>
<dbReference type="InterPro" id="IPR005801">
    <property type="entry name" value="ADC_synthase"/>
</dbReference>
<sequence length="150" mass="16371">MLSLHQQAPYTPHPLALYAHLQGEDTLLLESAQVENKKHTKSIILAKACLKLVCQDAKVRLEALNANGQALLEKMAKVLELEPKNGVLEKQYAKDTSLKDEFSKLKSASPLDTLRAVFKSVDTSSVPAFGLFCGGILVLSLSGRLRTCPL</sequence>
<protein>
    <recommendedName>
        <fullName evidence="1">Anthranilate synthase component I N-terminal domain-containing protein</fullName>
    </recommendedName>
</protein>
<organism evidence="2 3">
    <name type="scientific">Helicobacter gastrofelis</name>
    <dbReference type="NCBI Taxonomy" id="2849642"/>
    <lineage>
        <taxon>Bacteria</taxon>
        <taxon>Pseudomonadati</taxon>
        <taxon>Campylobacterota</taxon>
        <taxon>Epsilonproteobacteria</taxon>
        <taxon>Campylobacterales</taxon>
        <taxon>Helicobacteraceae</taxon>
        <taxon>Helicobacter</taxon>
    </lineage>
</organism>
<evidence type="ECO:0000259" key="1">
    <source>
        <dbReference type="Pfam" id="PF04715"/>
    </source>
</evidence>
<reference evidence="2 3" key="1">
    <citation type="submission" date="2021-07" db="EMBL/GenBank/DDBJ databases">
        <title>Novel Helicobacter sp. Isolated from a cat.</title>
        <authorList>
            <person name="Rimbara E."/>
            <person name="Suzuki M."/>
        </authorList>
    </citation>
    <scope>NUCLEOTIDE SEQUENCE [LARGE SCALE GENOMIC DNA]</scope>
    <source>
        <strain evidence="3">NHP19-012</strain>
    </source>
</reference>
<dbReference type="Proteomes" id="UP000826146">
    <property type="component" value="Chromosome"/>
</dbReference>
<name>A0ABN6I4W1_9HELI</name>
<keyword evidence="3" id="KW-1185">Reference proteome</keyword>